<dbReference type="InterPro" id="IPR011990">
    <property type="entry name" value="TPR-like_helical_dom_sf"/>
</dbReference>
<reference evidence="2" key="1">
    <citation type="submission" date="2025-08" db="UniProtKB">
        <authorList>
            <consortium name="RefSeq"/>
        </authorList>
    </citation>
    <scope>IDENTIFICATION</scope>
    <source>
        <tissue evidence="2">Whole organism</tissue>
    </source>
</reference>
<dbReference type="RefSeq" id="XP_026274689.1">
    <property type="nucleotide sequence ID" value="XM_026418904.2"/>
</dbReference>
<dbReference type="AlphaFoldDB" id="A0A6J1S0K0"/>
<dbReference type="Proteomes" id="UP000504606">
    <property type="component" value="Unplaced"/>
</dbReference>
<dbReference type="GeneID" id="113203947"/>
<accession>A0A6J1S0K0</accession>
<dbReference type="InterPro" id="IPR039684">
    <property type="entry name" value="FANCG"/>
</dbReference>
<dbReference type="KEGG" id="foc:113203947"/>
<dbReference type="GO" id="GO:0036297">
    <property type="term" value="P:interstrand cross-link repair"/>
    <property type="evidence" value="ECO:0007669"/>
    <property type="project" value="InterPro"/>
</dbReference>
<dbReference type="SUPFAM" id="SSF48452">
    <property type="entry name" value="TPR-like"/>
    <property type="match status" value="1"/>
</dbReference>
<name>A0A6J1S0K0_FRAOC</name>
<proteinExistence type="predicted"/>
<dbReference type="Gene3D" id="1.25.40.10">
    <property type="entry name" value="Tetratricopeptide repeat domain"/>
    <property type="match status" value="1"/>
</dbReference>
<evidence type="ECO:0000313" key="2">
    <source>
        <dbReference type="RefSeq" id="XP_026274689.1"/>
    </source>
</evidence>
<dbReference type="OrthoDB" id="8193406at2759"/>
<gene>
    <name evidence="2" type="primary">LOC113203947</name>
</gene>
<keyword evidence="1" id="KW-1185">Reference proteome</keyword>
<evidence type="ECO:0000313" key="1">
    <source>
        <dbReference type="Proteomes" id="UP000504606"/>
    </source>
</evidence>
<dbReference type="PANTHER" id="PTHR15254:SF2">
    <property type="entry name" value="FANCONI ANEMIA GROUP G PROTEIN"/>
    <property type="match status" value="1"/>
</dbReference>
<organism evidence="1 2">
    <name type="scientific">Frankliniella occidentalis</name>
    <name type="common">Western flower thrips</name>
    <name type="synonym">Euthrips occidentalis</name>
    <dbReference type="NCBI Taxonomy" id="133901"/>
    <lineage>
        <taxon>Eukaryota</taxon>
        <taxon>Metazoa</taxon>
        <taxon>Ecdysozoa</taxon>
        <taxon>Arthropoda</taxon>
        <taxon>Hexapoda</taxon>
        <taxon>Insecta</taxon>
        <taxon>Pterygota</taxon>
        <taxon>Neoptera</taxon>
        <taxon>Paraneoptera</taxon>
        <taxon>Thysanoptera</taxon>
        <taxon>Terebrantia</taxon>
        <taxon>Thripoidea</taxon>
        <taxon>Thripidae</taxon>
        <taxon>Frankliniella</taxon>
    </lineage>
</organism>
<sequence>MSLRGSWKELFTVGKWEDCAHAIHQELNGHKIVNDVQQHSLRIILENNKFVCHQLSKDWDSFHIEDISRNWAKSHSTITELFHVTHCQHTCSKIPLNVLLCVTSNAMWWSIMKIDPLQQHSCSRETLLMASSTLKTVSITYGVWNVYHHSLGSVENDFLQAVKNISPYLLKLSPKTCYLAVEIIVLGLLSWLNEESLFHQPLAECLSILDEINSILPQIRVHLSNDSIDTNFESEDLVKFGWLDNGEFLSKANLTVITEAWVIVETLICLREKTDNPKKSNLKALSYLKLVDLDNSNFSALIHYMKAFAHFNNDNLDRSLCHLQQTSFSTSSLFMQSRVNTLKGQIYLLQNKPTTALEALQTVDYKHKEVQIPLSAYLITKAYGKLGKVSQQCKALALLSEYLSTESSVHPILLSPVSGMEHRILLDVHSQPEISYDEVLRSSAKAHLSNNQPKEAAEKLMELLHINSVNFDCVGDKASLWQLSELLHDTAATLLEAQSAYDAQQVCEAAVQFFSSQPLSDESTTLGIESMKEDIIALLLLAHAKDTQHSSDVNNILNRCAKVLQDFVDKTTKDQAIQEESVLLCRALLARTYLHKAILNLKKKFSDDAVACFQRALSWKTDDPEVILHFIHALLENNKFDECLALWEMYKDAERSTQNKSESIAINYLLGDRMGIDDREEVICRIQSLSTS</sequence>
<dbReference type="GO" id="GO:0043240">
    <property type="term" value="C:Fanconi anaemia nuclear complex"/>
    <property type="evidence" value="ECO:0007669"/>
    <property type="project" value="InterPro"/>
</dbReference>
<protein>
    <submittedName>
        <fullName evidence="2">Uncharacterized protein LOC113203947</fullName>
    </submittedName>
</protein>
<dbReference type="PANTHER" id="PTHR15254">
    <property type="entry name" value="FANCONI ANEMIA GROUP G PROTEIN FAMILY MEMBER"/>
    <property type="match status" value="1"/>
</dbReference>